<evidence type="ECO:0000313" key="2">
    <source>
        <dbReference type="EMBL" id="KAF6359991.1"/>
    </source>
</evidence>
<feature type="signal peptide" evidence="1">
    <location>
        <begin position="1"/>
        <end position="25"/>
    </location>
</feature>
<proteinExistence type="predicted"/>
<dbReference type="Proteomes" id="UP000527355">
    <property type="component" value="Unassembled WGS sequence"/>
</dbReference>
<accession>A0A7J7YDD0</accession>
<organism evidence="2 3">
    <name type="scientific">Myotis myotis</name>
    <name type="common">Greater mouse-eared bat</name>
    <name type="synonym">Vespertilio myotis</name>
    <dbReference type="NCBI Taxonomy" id="51298"/>
    <lineage>
        <taxon>Eukaryota</taxon>
        <taxon>Metazoa</taxon>
        <taxon>Chordata</taxon>
        <taxon>Craniata</taxon>
        <taxon>Vertebrata</taxon>
        <taxon>Euteleostomi</taxon>
        <taxon>Mammalia</taxon>
        <taxon>Eutheria</taxon>
        <taxon>Laurasiatheria</taxon>
        <taxon>Chiroptera</taxon>
        <taxon>Yangochiroptera</taxon>
        <taxon>Vespertilionidae</taxon>
        <taxon>Myotis</taxon>
    </lineage>
</organism>
<dbReference type="InterPro" id="IPR050934">
    <property type="entry name" value="ITIH"/>
</dbReference>
<evidence type="ECO:0000256" key="1">
    <source>
        <dbReference type="SAM" id="SignalP"/>
    </source>
</evidence>
<dbReference type="AlphaFoldDB" id="A0A7J7YDD0"/>
<comment type="caution">
    <text evidence="2">The sequence shown here is derived from an EMBL/GenBank/DDBJ whole genome shotgun (WGS) entry which is preliminary data.</text>
</comment>
<dbReference type="PANTHER" id="PTHR10338">
    <property type="entry name" value="INTER-ALPHA-TRYPSIN INHIBITOR HEAVY CHAIN FAMILY MEMBER"/>
    <property type="match status" value="1"/>
</dbReference>
<dbReference type="PANTHER" id="PTHR10338:SF155">
    <property type="entry name" value="INTER-ALPHA-TRYPSIN INHIBITOR HEAVY CHAIN H6"/>
    <property type="match status" value="1"/>
</dbReference>
<reference evidence="2 3" key="1">
    <citation type="journal article" date="2020" name="Nature">
        <title>Six reference-quality genomes reveal evolution of bat adaptations.</title>
        <authorList>
            <person name="Jebb D."/>
            <person name="Huang Z."/>
            <person name="Pippel M."/>
            <person name="Hughes G.M."/>
            <person name="Lavrichenko K."/>
            <person name="Devanna P."/>
            <person name="Winkler S."/>
            <person name="Jermiin L.S."/>
            <person name="Skirmuntt E.C."/>
            <person name="Katzourakis A."/>
            <person name="Burkitt-Gray L."/>
            <person name="Ray D.A."/>
            <person name="Sullivan K.A.M."/>
            <person name="Roscito J.G."/>
            <person name="Kirilenko B.M."/>
            <person name="Davalos L.M."/>
            <person name="Corthals A.P."/>
            <person name="Power M.L."/>
            <person name="Jones G."/>
            <person name="Ransome R.D."/>
            <person name="Dechmann D.K.N."/>
            <person name="Locatelli A.G."/>
            <person name="Puechmaille S.J."/>
            <person name="Fedrigo O."/>
            <person name="Jarvis E.D."/>
            <person name="Hiller M."/>
            <person name="Vernes S.C."/>
            <person name="Myers E.W."/>
            <person name="Teeling E.C."/>
        </authorList>
    </citation>
    <scope>NUCLEOTIDE SEQUENCE [LARGE SCALE GENOMIC DNA]</scope>
    <source>
        <strain evidence="2">MMyoMyo1</strain>
        <tissue evidence="2">Flight muscle</tissue>
    </source>
</reference>
<dbReference type="EMBL" id="JABWUV010000004">
    <property type="protein sequence ID" value="KAF6359991.1"/>
    <property type="molecule type" value="Genomic_DNA"/>
</dbReference>
<feature type="chain" id="PRO_5029898784" evidence="1">
    <location>
        <begin position="26"/>
        <end position="146"/>
    </location>
</feature>
<name>A0A7J7YDD0_MYOMY</name>
<gene>
    <name evidence="2" type="ORF">mMyoMyo1_010953</name>
</gene>
<evidence type="ECO:0000313" key="3">
    <source>
        <dbReference type="Proteomes" id="UP000527355"/>
    </source>
</evidence>
<sequence>MWTQALWARDVLAASLAVSSSRGEAGPPPSTRIEKGETCVRVTFCPTLKDQAAFSSSGIMADFVVQYDVVMEDIIGDVQIYDGYFIHYFAPRGLPPVEKNVVFVIDVSGSMFGTKMKQDPGTSHTRIPVDLEPQNMRNIETLDYGA</sequence>
<keyword evidence="3" id="KW-1185">Reference proteome</keyword>
<protein>
    <submittedName>
        <fullName evidence="2">Uncharacterized protein</fullName>
    </submittedName>
</protein>
<keyword evidence="1" id="KW-0732">Signal</keyword>